<evidence type="ECO:0008006" key="17">
    <source>
        <dbReference type="Google" id="ProtNLM"/>
    </source>
</evidence>
<dbReference type="InterPro" id="IPR002403">
    <property type="entry name" value="Cyt_P450_E_grp-IV"/>
</dbReference>
<evidence type="ECO:0000256" key="6">
    <source>
        <dbReference type="ARBA" id="ARBA00022723"/>
    </source>
</evidence>
<evidence type="ECO:0000256" key="5">
    <source>
        <dbReference type="ARBA" id="ARBA00022692"/>
    </source>
</evidence>
<comment type="similarity">
    <text evidence="3 13">Belongs to the cytochrome P450 family.</text>
</comment>
<dbReference type="InterPro" id="IPR017972">
    <property type="entry name" value="Cyt_P450_CS"/>
</dbReference>
<dbReference type="EMBL" id="JANAWD010000739">
    <property type="protein sequence ID" value="KAJ3476197.1"/>
    <property type="molecule type" value="Genomic_DNA"/>
</dbReference>
<dbReference type="InterPro" id="IPR001128">
    <property type="entry name" value="Cyt_P450"/>
</dbReference>
<comment type="caution">
    <text evidence="15">The sequence shown here is derived from an EMBL/GenBank/DDBJ whole genome shotgun (WGS) entry which is preliminary data.</text>
</comment>
<dbReference type="GO" id="GO:0005506">
    <property type="term" value="F:iron ion binding"/>
    <property type="evidence" value="ECO:0007669"/>
    <property type="project" value="InterPro"/>
</dbReference>
<keyword evidence="5 14" id="KW-0812">Transmembrane</keyword>
<dbReference type="AlphaFoldDB" id="A0AAD5UTI6"/>
<evidence type="ECO:0000313" key="15">
    <source>
        <dbReference type="EMBL" id="KAJ3476197.1"/>
    </source>
</evidence>
<evidence type="ECO:0000256" key="3">
    <source>
        <dbReference type="ARBA" id="ARBA00010617"/>
    </source>
</evidence>
<dbReference type="CDD" id="cd11041">
    <property type="entry name" value="CYP503A1-like"/>
    <property type="match status" value="1"/>
</dbReference>
<dbReference type="GO" id="GO:0004497">
    <property type="term" value="F:monooxygenase activity"/>
    <property type="evidence" value="ECO:0007669"/>
    <property type="project" value="UniProtKB-KW"/>
</dbReference>
<evidence type="ECO:0000256" key="4">
    <source>
        <dbReference type="ARBA" id="ARBA00022617"/>
    </source>
</evidence>
<gene>
    <name evidence="15" type="ORF">NLI96_g11324</name>
</gene>
<keyword evidence="11 14" id="KW-0472">Membrane</keyword>
<dbReference type="PRINTS" id="PR00385">
    <property type="entry name" value="P450"/>
</dbReference>
<evidence type="ECO:0000256" key="11">
    <source>
        <dbReference type="ARBA" id="ARBA00023136"/>
    </source>
</evidence>
<keyword evidence="9 12" id="KW-0408">Iron</keyword>
<dbReference type="GO" id="GO:0016705">
    <property type="term" value="F:oxidoreductase activity, acting on paired donors, with incorporation or reduction of molecular oxygen"/>
    <property type="evidence" value="ECO:0007669"/>
    <property type="project" value="InterPro"/>
</dbReference>
<keyword evidence="8 13" id="KW-0560">Oxidoreductase</keyword>
<name>A0AAD5UTI6_9APHY</name>
<evidence type="ECO:0000256" key="9">
    <source>
        <dbReference type="ARBA" id="ARBA00023004"/>
    </source>
</evidence>
<reference evidence="15" key="1">
    <citation type="submission" date="2022-07" db="EMBL/GenBank/DDBJ databases">
        <title>Genome Sequence of Physisporinus lineatus.</title>
        <authorList>
            <person name="Buettner E."/>
        </authorList>
    </citation>
    <scope>NUCLEOTIDE SEQUENCE</scope>
    <source>
        <strain evidence="15">VT162</strain>
    </source>
</reference>
<dbReference type="GO" id="GO:0020037">
    <property type="term" value="F:heme binding"/>
    <property type="evidence" value="ECO:0007669"/>
    <property type="project" value="InterPro"/>
</dbReference>
<dbReference type="GO" id="GO:0016020">
    <property type="term" value="C:membrane"/>
    <property type="evidence" value="ECO:0007669"/>
    <property type="project" value="UniProtKB-SubCell"/>
</dbReference>
<evidence type="ECO:0000256" key="14">
    <source>
        <dbReference type="SAM" id="Phobius"/>
    </source>
</evidence>
<dbReference type="PANTHER" id="PTHR46206">
    <property type="entry name" value="CYTOCHROME P450"/>
    <property type="match status" value="1"/>
</dbReference>
<dbReference type="Gene3D" id="1.10.630.10">
    <property type="entry name" value="Cytochrome P450"/>
    <property type="match status" value="1"/>
</dbReference>
<sequence>MSSTPLIVLLGPIAFVLIIRWLKARRHTIGPSGPLLSYLGAIKFLFRGQEMIQEGYTKYKGSMFKIPQIFYWHVIVASPRLIEDIRKARDDELSLDEMTRQVVTFLIVEWLLCDIRPSRPSKQITQSGQKNINALLPEIREEVCAAFERFIPPTDDWVSISVYAAILKVVSQASNRVIVGLPLCKHPELIDLNIRFTVDLFQSGMALSFVPSFLRSSTVGTNHRGEISSIGATWSRLGRKTGDISLGPVVSYTDSKRTSIMQNDFLMWLMEEATGHEREPDPLTRRVLGTNVAAIHTTSMIFGFALYELAANPEYIIPLREEVERVVEKEGWTKIVMQKMRKVDSFLRETLRFYGTAKTSINRMATKDFRFSDGTLIPKGGYLSATTDGIHHDEEFFPNADVFDPWRFANIREEDTESLKHQMVYLGREYLAFGHGKHACPGRFFAANELKGMLAHVVLTYDVKMEQEGVLPRPMNFGFLWGPNRSAKVMFRRRK</sequence>
<keyword evidence="6 12" id="KW-0479">Metal-binding</keyword>
<dbReference type="SUPFAM" id="SSF48264">
    <property type="entry name" value="Cytochrome P450"/>
    <property type="match status" value="1"/>
</dbReference>
<evidence type="ECO:0000256" key="2">
    <source>
        <dbReference type="ARBA" id="ARBA00004370"/>
    </source>
</evidence>
<protein>
    <recommendedName>
        <fullName evidence="17">Cytochrome P450</fullName>
    </recommendedName>
</protein>
<dbReference type="PRINTS" id="PR00465">
    <property type="entry name" value="EP450IV"/>
</dbReference>
<dbReference type="Pfam" id="PF00067">
    <property type="entry name" value="p450"/>
    <property type="match status" value="1"/>
</dbReference>
<comment type="subcellular location">
    <subcellularLocation>
        <location evidence="2">Membrane</location>
    </subcellularLocation>
</comment>
<keyword evidence="4 12" id="KW-0349">Heme</keyword>
<evidence type="ECO:0000256" key="10">
    <source>
        <dbReference type="ARBA" id="ARBA00023033"/>
    </source>
</evidence>
<dbReference type="PANTHER" id="PTHR46206:SF5">
    <property type="entry name" value="P450, PUTATIVE (EUROFUNG)-RELATED"/>
    <property type="match status" value="1"/>
</dbReference>
<accession>A0AAD5UTI6</accession>
<keyword evidence="10 13" id="KW-0503">Monooxygenase</keyword>
<evidence type="ECO:0000256" key="1">
    <source>
        <dbReference type="ARBA" id="ARBA00001971"/>
    </source>
</evidence>
<dbReference type="Proteomes" id="UP001212997">
    <property type="component" value="Unassembled WGS sequence"/>
</dbReference>
<evidence type="ECO:0000256" key="12">
    <source>
        <dbReference type="PIRSR" id="PIRSR602403-1"/>
    </source>
</evidence>
<proteinExistence type="inferred from homology"/>
<feature type="transmembrane region" description="Helical" evidence="14">
    <location>
        <begin position="6"/>
        <end position="22"/>
    </location>
</feature>
<evidence type="ECO:0000313" key="16">
    <source>
        <dbReference type="Proteomes" id="UP001212997"/>
    </source>
</evidence>
<comment type="cofactor">
    <cofactor evidence="1 12">
        <name>heme</name>
        <dbReference type="ChEBI" id="CHEBI:30413"/>
    </cofactor>
</comment>
<keyword evidence="7 14" id="KW-1133">Transmembrane helix</keyword>
<organism evidence="15 16">
    <name type="scientific">Meripilus lineatus</name>
    <dbReference type="NCBI Taxonomy" id="2056292"/>
    <lineage>
        <taxon>Eukaryota</taxon>
        <taxon>Fungi</taxon>
        <taxon>Dikarya</taxon>
        <taxon>Basidiomycota</taxon>
        <taxon>Agaricomycotina</taxon>
        <taxon>Agaricomycetes</taxon>
        <taxon>Polyporales</taxon>
        <taxon>Meripilaceae</taxon>
        <taxon>Meripilus</taxon>
    </lineage>
</organism>
<dbReference type="PROSITE" id="PS00086">
    <property type="entry name" value="CYTOCHROME_P450"/>
    <property type="match status" value="1"/>
</dbReference>
<feature type="binding site" description="axial binding residue" evidence="12">
    <location>
        <position position="440"/>
    </location>
    <ligand>
        <name>heme</name>
        <dbReference type="ChEBI" id="CHEBI:30413"/>
    </ligand>
    <ligandPart>
        <name>Fe</name>
        <dbReference type="ChEBI" id="CHEBI:18248"/>
    </ligandPart>
</feature>
<evidence type="ECO:0000256" key="13">
    <source>
        <dbReference type="RuleBase" id="RU000461"/>
    </source>
</evidence>
<dbReference type="InterPro" id="IPR036396">
    <property type="entry name" value="Cyt_P450_sf"/>
</dbReference>
<evidence type="ECO:0000256" key="7">
    <source>
        <dbReference type="ARBA" id="ARBA00022989"/>
    </source>
</evidence>
<keyword evidence="16" id="KW-1185">Reference proteome</keyword>
<evidence type="ECO:0000256" key="8">
    <source>
        <dbReference type="ARBA" id="ARBA00023002"/>
    </source>
</evidence>